<evidence type="ECO:0000256" key="2">
    <source>
        <dbReference type="SAM" id="SignalP"/>
    </source>
</evidence>
<accession>W0FLK5</accession>
<feature type="chain" id="PRO_5004788784" evidence="2">
    <location>
        <begin position="22"/>
        <end position="705"/>
    </location>
</feature>
<dbReference type="AlphaFoldDB" id="W0FLK5"/>
<evidence type="ECO:0000313" key="3">
    <source>
        <dbReference type="EMBL" id="AHF24339.1"/>
    </source>
</evidence>
<sequence length="705" mass="77207">MKRCLSALIAMLLCLSCLALGEEPELPVQEETPPPTFCDSLLEWAAGLDPSSRDLSADFSMGSETYSALLRSDGDRTEFAIADFFTLQFDRSTVLLDAGGQTYALDLEPILRAFNEARRSGYELSSDGALLSQLLERAVQVILLPSVTYAVGYSGITLHIKLSNVELQERLDAFIDEAIMGDAAERLFARYGQYLRALIPGCPSTMEELRQAWSENGHRSMLFLPPFTIEGDAQFNDRPWREPEVSCVLHITHAYGQSQFSFDYAPTGDGFSLGAGLSESSGFRSFSCAASLDGHGDTLTGTLLIDDGEVSSLHLNARFSDNGLDGDVTCHKGGALLWTTSFYLLDDPQAHTLTGEVTHAVHAYGSGIANTVASLNVHYWDGGCSGSLYLPNNSLHFRALSCDSYVRILVKTQPTSEYISSDSVDLWFFRQGWDGYRVRLDASQSMYGRLYRQVLLSGAVDSTGISFEYSDPLRDETISGSAHYVEQSDGFDFGVELLTDAQRFYQYTGTQKVPFSLQVRVSAQECEISFSNTSDMETARANARFGLAETGDPTWLEVDYELGYALDPRDTFTGRLTWEPGKLVVTGGDAVYTLEKRSEAEREISYQLYTNQDDAVYNITLSLDDALQTFSGRVDVEGYALAELRIAASDSTAITPFDAADTIPVDLALIMDLLSEAQPADEPSAPALAEEAVEEAVEEAASNEG</sequence>
<name>W0FLK5_9BACT</name>
<dbReference type="EMBL" id="KC246791">
    <property type="protein sequence ID" value="AHF24339.1"/>
    <property type="molecule type" value="Genomic_DNA"/>
</dbReference>
<keyword evidence="2" id="KW-0732">Signal</keyword>
<reference evidence="3" key="1">
    <citation type="journal article" date="2013" name="PLoS ONE">
        <title>Metagenomic insights into the carbohydrate-active enzymes carried by the microorganisms adhering to solid digesta in the rumen of cows.</title>
        <authorList>
            <person name="Wang L."/>
            <person name="Hatem A."/>
            <person name="Catalyurek U.V."/>
            <person name="Morrison M."/>
            <person name="Yu Z."/>
        </authorList>
    </citation>
    <scope>NUCLEOTIDE SEQUENCE</scope>
</reference>
<feature type="signal peptide" evidence="2">
    <location>
        <begin position="1"/>
        <end position="21"/>
    </location>
</feature>
<organism evidence="3">
    <name type="scientific">uncultured bacterium Contig575</name>
    <dbReference type="NCBI Taxonomy" id="1393592"/>
    <lineage>
        <taxon>Bacteria</taxon>
        <taxon>environmental samples</taxon>
    </lineage>
</organism>
<evidence type="ECO:0000256" key="1">
    <source>
        <dbReference type="SAM" id="MobiDB-lite"/>
    </source>
</evidence>
<proteinExistence type="predicted"/>
<protein>
    <submittedName>
        <fullName evidence="3">Uncharacterized protein</fullName>
    </submittedName>
</protein>
<feature type="compositionally biased region" description="Low complexity" evidence="1">
    <location>
        <begin position="680"/>
        <end position="690"/>
    </location>
</feature>
<feature type="region of interest" description="Disordered" evidence="1">
    <location>
        <begin position="679"/>
        <end position="705"/>
    </location>
</feature>